<reference evidence="3 4" key="1">
    <citation type="submission" date="2019-01" db="EMBL/GenBank/DDBJ databases">
        <title>Genome sequencing of the rare red list fungi Fomitopsis rosea.</title>
        <authorList>
            <person name="Buettner E."/>
            <person name="Kellner H."/>
        </authorList>
    </citation>
    <scope>NUCLEOTIDE SEQUENCE [LARGE SCALE GENOMIC DNA]</scope>
    <source>
        <strain evidence="3 4">DSM 105464</strain>
    </source>
</reference>
<dbReference type="PANTHER" id="PTHR37487:SF2">
    <property type="entry name" value="EXPRESSED PROTEIN"/>
    <property type="match status" value="1"/>
</dbReference>
<evidence type="ECO:0000256" key="1">
    <source>
        <dbReference type="SAM" id="SignalP"/>
    </source>
</evidence>
<dbReference type="OrthoDB" id="3362246at2759"/>
<evidence type="ECO:0000313" key="3">
    <source>
        <dbReference type="EMBL" id="TFY60450.1"/>
    </source>
</evidence>
<dbReference type="Proteomes" id="UP000814176">
    <property type="component" value="Unassembled WGS sequence"/>
</dbReference>
<feature type="chain" id="PRO_5021332063" evidence="1">
    <location>
        <begin position="19"/>
        <end position="208"/>
    </location>
</feature>
<dbReference type="PANTHER" id="PTHR37487">
    <property type="entry name" value="CHROMOSOME 1, WHOLE GENOME SHOTGUN SEQUENCE"/>
    <property type="match status" value="1"/>
</dbReference>
<feature type="signal peptide" evidence="1">
    <location>
        <begin position="1"/>
        <end position="18"/>
    </location>
</feature>
<accession>A0A4Y9YEM0</accession>
<gene>
    <name evidence="2" type="ORF">C8Q71DRAFT_751521</name>
    <name evidence="3" type="ORF">EVJ58_g5140</name>
</gene>
<dbReference type="EMBL" id="JADCUA010000007">
    <property type="protein sequence ID" value="KAH9838490.1"/>
    <property type="molecule type" value="Genomic_DNA"/>
</dbReference>
<dbReference type="AlphaFoldDB" id="A0A4Y9YEM0"/>
<evidence type="ECO:0000313" key="5">
    <source>
        <dbReference type="Proteomes" id="UP000814176"/>
    </source>
</evidence>
<evidence type="ECO:0000313" key="4">
    <source>
        <dbReference type="Proteomes" id="UP000298390"/>
    </source>
</evidence>
<protein>
    <submittedName>
        <fullName evidence="3">Uncharacterized protein</fullName>
    </submittedName>
</protein>
<dbReference type="GeneID" id="72004051"/>
<dbReference type="EMBL" id="SEKV01000253">
    <property type="protein sequence ID" value="TFY60450.1"/>
    <property type="molecule type" value="Genomic_DNA"/>
</dbReference>
<keyword evidence="1" id="KW-0732">Signal</keyword>
<keyword evidence="5" id="KW-1185">Reference proteome</keyword>
<dbReference type="RefSeq" id="XP_047780405.1">
    <property type="nucleotide sequence ID" value="XM_047923319.1"/>
</dbReference>
<sequence length="208" mass="19299">MKFAALFTAAALVASASGITVNTPGNVIECEPTAITWTGGTAPFFLSFNLQTNPNGDAQQTYANLQSSPFTWSTNITEGTTLVLTLKDSTGATGQSGGFTIGSGSTSCLTSSGSSSAAGGSSSSAGASSSATAASSSASAASSSAGSSASSGASSTAAASSGASSATHASGTSSGAASATSAASGALSNAVNVVLAGVFGAGAVAFLA</sequence>
<comment type="caution">
    <text evidence="3">The sequence shown here is derived from an EMBL/GenBank/DDBJ whole genome shotgun (WGS) entry which is preliminary data.</text>
</comment>
<proteinExistence type="predicted"/>
<dbReference type="Proteomes" id="UP000298390">
    <property type="component" value="Unassembled WGS sequence"/>
</dbReference>
<name>A0A4Y9YEM0_9APHY</name>
<evidence type="ECO:0000313" key="2">
    <source>
        <dbReference type="EMBL" id="KAH9838490.1"/>
    </source>
</evidence>
<reference evidence="2 5" key="2">
    <citation type="journal article" date="2021" name="Environ. Microbiol.">
        <title>Gene family expansions and transcriptome signatures uncover fungal adaptations to wood decay.</title>
        <authorList>
            <person name="Hage H."/>
            <person name="Miyauchi S."/>
            <person name="Viragh M."/>
            <person name="Drula E."/>
            <person name="Min B."/>
            <person name="Chaduli D."/>
            <person name="Navarro D."/>
            <person name="Favel A."/>
            <person name="Norest M."/>
            <person name="Lesage-Meessen L."/>
            <person name="Balint B."/>
            <person name="Merenyi Z."/>
            <person name="de Eugenio L."/>
            <person name="Morin E."/>
            <person name="Martinez A.T."/>
            <person name="Baldrian P."/>
            <person name="Stursova M."/>
            <person name="Martinez M.J."/>
            <person name="Novotny C."/>
            <person name="Magnuson J.K."/>
            <person name="Spatafora J.W."/>
            <person name="Maurice S."/>
            <person name="Pangilinan J."/>
            <person name="Andreopoulos W."/>
            <person name="LaButti K."/>
            <person name="Hundley H."/>
            <person name="Na H."/>
            <person name="Kuo A."/>
            <person name="Barry K."/>
            <person name="Lipzen A."/>
            <person name="Henrissat B."/>
            <person name="Riley R."/>
            <person name="Ahrendt S."/>
            <person name="Nagy L.G."/>
            <person name="Grigoriev I.V."/>
            <person name="Martin F."/>
            <person name="Rosso M.N."/>
        </authorList>
    </citation>
    <scope>NUCLEOTIDE SEQUENCE [LARGE SCALE GENOMIC DNA]</scope>
    <source>
        <strain evidence="2 5">CIRM-BRFM 1785</strain>
    </source>
</reference>
<organism evidence="3 4">
    <name type="scientific">Rhodofomes roseus</name>
    <dbReference type="NCBI Taxonomy" id="34475"/>
    <lineage>
        <taxon>Eukaryota</taxon>
        <taxon>Fungi</taxon>
        <taxon>Dikarya</taxon>
        <taxon>Basidiomycota</taxon>
        <taxon>Agaricomycotina</taxon>
        <taxon>Agaricomycetes</taxon>
        <taxon>Polyporales</taxon>
        <taxon>Rhodofomes</taxon>
    </lineage>
</organism>
<dbReference type="STRING" id="34475.A0A4Y9YEM0"/>